<dbReference type="PROSITE" id="PS50110">
    <property type="entry name" value="RESPONSE_REGULATORY"/>
    <property type="match status" value="1"/>
</dbReference>
<dbReference type="SUPFAM" id="SSF46894">
    <property type="entry name" value="C-terminal effector domain of the bipartite response regulators"/>
    <property type="match status" value="1"/>
</dbReference>
<evidence type="ECO:0000313" key="11">
    <source>
        <dbReference type="Proteomes" id="UP000287605"/>
    </source>
</evidence>
<dbReference type="GO" id="GO:0000976">
    <property type="term" value="F:transcription cis-regulatory region binding"/>
    <property type="evidence" value="ECO:0007669"/>
    <property type="project" value="TreeGrafter"/>
</dbReference>
<keyword evidence="3" id="KW-0805">Transcription regulation</keyword>
<dbReference type="InterPro" id="IPR036388">
    <property type="entry name" value="WH-like_DNA-bd_sf"/>
</dbReference>
<dbReference type="RefSeq" id="WP_126807342.1">
    <property type="nucleotide sequence ID" value="NZ_NGKA01000003.1"/>
</dbReference>
<keyword evidence="2" id="KW-0902">Two-component regulatory system</keyword>
<feature type="domain" description="Response regulatory" evidence="8">
    <location>
        <begin position="2"/>
        <end position="115"/>
    </location>
</feature>
<keyword evidence="11" id="KW-1185">Reference proteome</keyword>
<evidence type="ECO:0000256" key="2">
    <source>
        <dbReference type="ARBA" id="ARBA00023012"/>
    </source>
</evidence>
<dbReference type="PANTHER" id="PTHR48111">
    <property type="entry name" value="REGULATOR OF RPOS"/>
    <property type="match status" value="1"/>
</dbReference>
<evidence type="ECO:0000256" key="1">
    <source>
        <dbReference type="ARBA" id="ARBA00022553"/>
    </source>
</evidence>
<dbReference type="InterPro" id="IPR011006">
    <property type="entry name" value="CheY-like_superfamily"/>
</dbReference>
<dbReference type="AlphaFoldDB" id="A0A430B239"/>
<evidence type="ECO:0000313" key="10">
    <source>
        <dbReference type="EMBL" id="RSU14359.1"/>
    </source>
</evidence>
<reference evidence="10 11" key="1">
    <citation type="submission" date="2017-05" db="EMBL/GenBank/DDBJ databases">
        <title>Vagococcus spp. assemblies.</title>
        <authorList>
            <person name="Gulvik C.A."/>
        </authorList>
    </citation>
    <scope>NUCLEOTIDE SEQUENCE [LARGE SCALE GENOMIC DNA]</scope>
    <source>
        <strain evidence="10 11">CCUG 51432</strain>
    </source>
</reference>
<dbReference type="InterPro" id="IPR039420">
    <property type="entry name" value="WalR-like"/>
</dbReference>
<dbReference type="Pfam" id="PF00072">
    <property type="entry name" value="Response_reg"/>
    <property type="match status" value="1"/>
</dbReference>
<dbReference type="Proteomes" id="UP000287605">
    <property type="component" value="Unassembled WGS sequence"/>
</dbReference>
<dbReference type="Pfam" id="PF00486">
    <property type="entry name" value="Trans_reg_C"/>
    <property type="match status" value="1"/>
</dbReference>
<dbReference type="Gene3D" id="6.10.250.690">
    <property type="match status" value="1"/>
</dbReference>
<evidence type="ECO:0000256" key="6">
    <source>
        <dbReference type="PROSITE-ProRule" id="PRU00169"/>
    </source>
</evidence>
<dbReference type="Gene3D" id="1.10.10.10">
    <property type="entry name" value="Winged helix-like DNA-binding domain superfamily/Winged helix DNA-binding domain"/>
    <property type="match status" value="1"/>
</dbReference>
<evidence type="ECO:0000256" key="5">
    <source>
        <dbReference type="ARBA" id="ARBA00023163"/>
    </source>
</evidence>
<dbReference type="GO" id="GO:0006355">
    <property type="term" value="P:regulation of DNA-templated transcription"/>
    <property type="evidence" value="ECO:0007669"/>
    <property type="project" value="InterPro"/>
</dbReference>
<dbReference type="SMART" id="SM00448">
    <property type="entry name" value="REC"/>
    <property type="match status" value="1"/>
</dbReference>
<proteinExistence type="predicted"/>
<dbReference type="InterPro" id="IPR016032">
    <property type="entry name" value="Sig_transdc_resp-reg_C-effctor"/>
</dbReference>
<dbReference type="EMBL" id="NGKA01000003">
    <property type="protein sequence ID" value="RSU14359.1"/>
    <property type="molecule type" value="Genomic_DNA"/>
</dbReference>
<sequence length="231" mass="27004">MKIMLVEDDKKIAWLVSEHLKKYGYTLVLPPDLKEVMTFFEKEIPDLVLMDVNLPFYDGFYWTKKIRQISKCPIIFLSARESSMDQVVALDYGADDYITKPFSYDLLLAKVKSHIRRVYGEYAIGNEERVYEKNGLRYYPERLEIHYGESVEFVTKKEGELVELLLVTYPEVVSREAILEKLWDTQDFVDDNTLSVNITRLRKKFQDVGLPDSILTIRGKGYKLVLGDLHD</sequence>
<protein>
    <submittedName>
        <fullName evidence="10">DNA-binding response regulator</fullName>
    </submittedName>
</protein>
<keyword evidence="1 6" id="KW-0597">Phosphoprotein</keyword>
<evidence type="ECO:0000259" key="9">
    <source>
        <dbReference type="PROSITE" id="PS51755"/>
    </source>
</evidence>
<keyword evidence="5" id="KW-0804">Transcription</keyword>
<dbReference type="OrthoDB" id="9790442at2"/>
<accession>A0A430B239</accession>
<dbReference type="PANTHER" id="PTHR48111:SF31">
    <property type="entry name" value="TRANSCRIPTIONAL REGULATORY PROTEIN YXDJ"/>
    <property type="match status" value="1"/>
</dbReference>
<evidence type="ECO:0000256" key="4">
    <source>
        <dbReference type="ARBA" id="ARBA00023125"/>
    </source>
</evidence>
<gene>
    <name evidence="10" type="ORF">CBF29_03410</name>
</gene>
<feature type="domain" description="OmpR/PhoB-type" evidence="9">
    <location>
        <begin position="128"/>
        <end position="226"/>
    </location>
</feature>
<dbReference type="SMART" id="SM00862">
    <property type="entry name" value="Trans_reg_C"/>
    <property type="match status" value="1"/>
</dbReference>
<evidence type="ECO:0000259" key="8">
    <source>
        <dbReference type="PROSITE" id="PS50110"/>
    </source>
</evidence>
<dbReference type="SUPFAM" id="SSF52172">
    <property type="entry name" value="CheY-like"/>
    <property type="match status" value="1"/>
</dbReference>
<dbReference type="Gene3D" id="3.40.50.2300">
    <property type="match status" value="1"/>
</dbReference>
<keyword evidence="4 7" id="KW-0238">DNA-binding</keyword>
<dbReference type="InterPro" id="IPR001867">
    <property type="entry name" value="OmpR/PhoB-type_DNA-bd"/>
</dbReference>
<organism evidence="10 11">
    <name type="scientific">Vagococcus elongatus</name>
    <dbReference type="NCBI Taxonomy" id="180344"/>
    <lineage>
        <taxon>Bacteria</taxon>
        <taxon>Bacillati</taxon>
        <taxon>Bacillota</taxon>
        <taxon>Bacilli</taxon>
        <taxon>Lactobacillales</taxon>
        <taxon>Enterococcaceae</taxon>
        <taxon>Vagococcus</taxon>
    </lineage>
</organism>
<feature type="modified residue" description="4-aspartylphosphate" evidence="6">
    <location>
        <position position="51"/>
    </location>
</feature>
<dbReference type="CDD" id="cd00383">
    <property type="entry name" value="trans_reg_C"/>
    <property type="match status" value="1"/>
</dbReference>
<dbReference type="GO" id="GO:0000156">
    <property type="term" value="F:phosphorelay response regulator activity"/>
    <property type="evidence" value="ECO:0007669"/>
    <property type="project" value="TreeGrafter"/>
</dbReference>
<dbReference type="InterPro" id="IPR001789">
    <property type="entry name" value="Sig_transdc_resp-reg_receiver"/>
</dbReference>
<comment type="caution">
    <text evidence="10">The sequence shown here is derived from an EMBL/GenBank/DDBJ whole genome shotgun (WGS) entry which is preliminary data.</text>
</comment>
<dbReference type="PROSITE" id="PS51755">
    <property type="entry name" value="OMPR_PHOB"/>
    <property type="match status" value="1"/>
</dbReference>
<feature type="DNA-binding region" description="OmpR/PhoB-type" evidence="7">
    <location>
        <begin position="128"/>
        <end position="226"/>
    </location>
</feature>
<evidence type="ECO:0000256" key="7">
    <source>
        <dbReference type="PROSITE-ProRule" id="PRU01091"/>
    </source>
</evidence>
<dbReference type="GO" id="GO:0005829">
    <property type="term" value="C:cytosol"/>
    <property type="evidence" value="ECO:0007669"/>
    <property type="project" value="TreeGrafter"/>
</dbReference>
<dbReference type="GO" id="GO:0032993">
    <property type="term" value="C:protein-DNA complex"/>
    <property type="evidence" value="ECO:0007669"/>
    <property type="project" value="TreeGrafter"/>
</dbReference>
<name>A0A430B239_9ENTE</name>
<evidence type="ECO:0000256" key="3">
    <source>
        <dbReference type="ARBA" id="ARBA00023015"/>
    </source>
</evidence>